<keyword evidence="3" id="KW-1185">Reference proteome</keyword>
<organism evidence="2 3">
    <name type="scientific">Nostoc flagelliforme CCNUN1</name>
    <dbReference type="NCBI Taxonomy" id="2038116"/>
    <lineage>
        <taxon>Bacteria</taxon>
        <taxon>Bacillati</taxon>
        <taxon>Cyanobacteriota</taxon>
        <taxon>Cyanophyceae</taxon>
        <taxon>Nostocales</taxon>
        <taxon>Nostocaceae</taxon>
        <taxon>Nostoc</taxon>
    </lineage>
</organism>
<sequence>MKKSYVASAFLTFRDSQVLALVDFKQNKTLTIDNKYWLTILEIFIHEQSLEEAYQKFEETNSTKISEKQLKQCTKVRSDSDDLVVMLANKSLKVLKKGLMSLLNPEYTIDLTAISQENFQVITCLFNPENFSAHEPEINSFETFRQSSEYLETLGLLSPAINTIDWGDLRRRFPLCNLFGFTRGIPIDRYYLDKFISEIRPQVAGTVLEVGGVLQNREFYQFSKATEYHTLDIAANPGVTQVGDVHDRAMFKPDSLDTVVIFNVLEHCHNPWVVVENIYIWLKVGGKCFCMVPSAQRLHDFPGDYWRPLPDGMQQLFQNFCHQKLYVYGNPLTVVASFMGISAKELSTDELDNFHPDYPVTTCIVAMK</sequence>
<dbReference type="KEGG" id="nfl:COO91_06542"/>
<evidence type="ECO:0000313" key="2">
    <source>
        <dbReference type="EMBL" id="AUB40525.1"/>
    </source>
</evidence>
<dbReference type="EMBL" id="CP024785">
    <property type="protein sequence ID" value="AUB40525.1"/>
    <property type="molecule type" value="Genomic_DNA"/>
</dbReference>
<dbReference type="InterPro" id="IPR013216">
    <property type="entry name" value="Methyltransf_11"/>
</dbReference>
<gene>
    <name evidence="2" type="ORF">COO91_06542</name>
</gene>
<protein>
    <submittedName>
        <fullName evidence="2">Ubiqui/menaqui biosynthesis C-methylase UbiE</fullName>
    </submittedName>
</protein>
<proteinExistence type="predicted"/>
<dbReference type="Gene3D" id="3.40.50.150">
    <property type="entry name" value="Vaccinia Virus protein VP39"/>
    <property type="match status" value="1"/>
</dbReference>
<dbReference type="SUPFAM" id="SSF53335">
    <property type="entry name" value="S-adenosyl-L-methionine-dependent methyltransferases"/>
    <property type="match status" value="1"/>
</dbReference>
<name>A0A2K8T0J0_9NOSO</name>
<accession>A0A2K8T0J0</accession>
<dbReference type="Pfam" id="PF08241">
    <property type="entry name" value="Methyltransf_11"/>
    <property type="match status" value="1"/>
</dbReference>
<dbReference type="GO" id="GO:0008168">
    <property type="term" value="F:methyltransferase activity"/>
    <property type="evidence" value="ECO:0007669"/>
    <property type="project" value="UniProtKB-KW"/>
</dbReference>
<feature type="domain" description="Methyltransferase type 11" evidence="1">
    <location>
        <begin position="240"/>
        <end position="290"/>
    </location>
</feature>
<keyword evidence="2" id="KW-0489">Methyltransferase</keyword>
<dbReference type="RefSeq" id="WP_100901214.1">
    <property type="nucleotide sequence ID" value="NZ_CAWNNC010000001.1"/>
</dbReference>
<evidence type="ECO:0000313" key="3">
    <source>
        <dbReference type="Proteomes" id="UP000232003"/>
    </source>
</evidence>
<dbReference type="InterPro" id="IPR029063">
    <property type="entry name" value="SAM-dependent_MTases_sf"/>
</dbReference>
<dbReference type="OrthoDB" id="9794124at2"/>
<dbReference type="Proteomes" id="UP000232003">
    <property type="component" value="Chromosome"/>
</dbReference>
<reference evidence="2 3" key="1">
    <citation type="submission" date="2017-11" db="EMBL/GenBank/DDBJ databases">
        <title>Complete genome of a free-living desiccation-tolerant cyanobacterium and its photosynthetic adaptation to extreme terrestrial habitat.</title>
        <authorList>
            <person name="Shang J."/>
        </authorList>
    </citation>
    <scope>NUCLEOTIDE SEQUENCE [LARGE SCALE GENOMIC DNA]</scope>
    <source>
        <strain evidence="2 3">CCNUN1</strain>
    </source>
</reference>
<dbReference type="GO" id="GO:0032259">
    <property type="term" value="P:methylation"/>
    <property type="evidence" value="ECO:0007669"/>
    <property type="project" value="UniProtKB-KW"/>
</dbReference>
<keyword evidence="2" id="KW-0808">Transferase</keyword>
<dbReference type="AlphaFoldDB" id="A0A2K8T0J0"/>
<evidence type="ECO:0000259" key="1">
    <source>
        <dbReference type="Pfam" id="PF08241"/>
    </source>
</evidence>